<proteinExistence type="predicted"/>
<gene>
    <name evidence="6" type="ORF">IMG5_105900</name>
</gene>
<keyword evidence="1" id="KW-0479">Metal-binding</keyword>
<evidence type="ECO:0000256" key="3">
    <source>
        <dbReference type="ARBA" id="ARBA00022837"/>
    </source>
</evidence>
<dbReference type="PROSITE" id="PS00018">
    <property type="entry name" value="EF_HAND_1"/>
    <property type="match status" value="7"/>
</dbReference>
<feature type="domain" description="EF-hand" evidence="5">
    <location>
        <begin position="364"/>
        <end position="399"/>
    </location>
</feature>
<dbReference type="InParanoid" id="G0QT33"/>
<dbReference type="OMA" id="YEYCHIL"/>
<dbReference type="InterPro" id="IPR018247">
    <property type="entry name" value="EF_Hand_1_Ca_BS"/>
</dbReference>
<dbReference type="OrthoDB" id="444540at2759"/>
<dbReference type="Proteomes" id="UP000008983">
    <property type="component" value="Unassembled WGS sequence"/>
</dbReference>
<reference evidence="6 7" key="1">
    <citation type="submission" date="2011-07" db="EMBL/GenBank/DDBJ databases">
        <authorList>
            <person name="Coyne R."/>
            <person name="Brami D."/>
            <person name="Johnson J."/>
            <person name="Hostetler J."/>
            <person name="Hannick L."/>
            <person name="Clark T."/>
            <person name="Cassidy-Hanley D."/>
            <person name="Inman J."/>
        </authorList>
    </citation>
    <scope>NUCLEOTIDE SEQUENCE [LARGE SCALE GENOMIC DNA]</scope>
    <source>
        <strain evidence="6 7">G5</strain>
    </source>
</reference>
<evidence type="ECO:0000259" key="5">
    <source>
        <dbReference type="PROSITE" id="PS50222"/>
    </source>
</evidence>
<feature type="domain" description="EF-hand" evidence="5">
    <location>
        <begin position="1"/>
        <end position="32"/>
    </location>
</feature>
<evidence type="ECO:0000256" key="1">
    <source>
        <dbReference type="ARBA" id="ARBA00022723"/>
    </source>
</evidence>
<dbReference type="PANTHER" id="PTHR34524">
    <property type="entry name" value="CALCYPHOSIN"/>
    <property type="match status" value="1"/>
</dbReference>
<evidence type="ECO:0000256" key="4">
    <source>
        <dbReference type="SAM" id="MobiDB-lite"/>
    </source>
</evidence>
<evidence type="ECO:0000313" key="6">
    <source>
        <dbReference type="EMBL" id="EGR31608.1"/>
    </source>
</evidence>
<name>G0QT33_ICHMU</name>
<dbReference type="SMART" id="SM00054">
    <property type="entry name" value="EFh"/>
    <property type="match status" value="7"/>
</dbReference>
<dbReference type="InterPro" id="IPR002048">
    <property type="entry name" value="EF_hand_dom"/>
</dbReference>
<dbReference type="RefSeq" id="XP_004035094.1">
    <property type="nucleotide sequence ID" value="XM_004035046.1"/>
</dbReference>
<dbReference type="AlphaFoldDB" id="G0QT33"/>
<keyword evidence="3" id="KW-0106">Calcium</keyword>
<protein>
    <recommendedName>
        <fullName evidence="5">EF-hand domain-containing protein</fullName>
    </recommendedName>
</protein>
<dbReference type="Pfam" id="PF13499">
    <property type="entry name" value="EF-hand_7"/>
    <property type="match status" value="1"/>
</dbReference>
<dbReference type="STRING" id="857967.G0QT33"/>
<dbReference type="InterPro" id="IPR051581">
    <property type="entry name" value="Ca-bind"/>
</dbReference>
<feature type="domain" description="EF-hand" evidence="5">
    <location>
        <begin position="436"/>
        <end position="471"/>
    </location>
</feature>
<keyword evidence="2" id="KW-0677">Repeat</keyword>
<feature type="compositionally biased region" description="Low complexity" evidence="4">
    <location>
        <begin position="39"/>
        <end position="59"/>
    </location>
</feature>
<keyword evidence="7" id="KW-1185">Reference proteome</keyword>
<accession>G0QT33</accession>
<dbReference type="GeneID" id="14907754"/>
<dbReference type="Gene3D" id="1.10.238.10">
    <property type="entry name" value="EF-hand"/>
    <property type="match status" value="5"/>
</dbReference>
<feature type="domain" description="EF-hand" evidence="5">
    <location>
        <begin position="400"/>
        <end position="435"/>
    </location>
</feature>
<feature type="domain" description="EF-hand" evidence="5">
    <location>
        <begin position="92"/>
        <end position="127"/>
    </location>
</feature>
<dbReference type="EMBL" id="GL983841">
    <property type="protein sequence ID" value="EGR31608.1"/>
    <property type="molecule type" value="Genomic_DNA"/>
</dbReference>
<dbReference type="InterPro" id="IPR011992">
    <property type="entry name" value="EF-hand-dom_pair"/>
</dbReference>
<dbReference type="PROSITE" id="PS50222">
    <property type="entry name" value="EF_HAND_2"/>
    <property type="match status" value="7"/>
</dbReference>
<dbReference type="PANTHER" id="PTHR34524:SF6">
    <property type="entry name" value="CALCYPHOSINE LIKE"/>
    <property type="match status" value="1"/>
</dbReference>
<dbReference type="Pfam" id="PF13833">
    <property type="entry name" value="EF-hand_8"/>
    <property type="match status" value="1"/>
</dbReference>
<feature type="domain" description="EF-hand" evidence="5">
    <location>
        <begin position="128"/>
        <end position="163"/>
    </location>
</feature>
<feature type="non-terminal residue" evidence="6">
    <location>
        <position position="1"/>
    </location>
</feature>
<dbReference type="CDD" id="cd00051">
    <property type="entry name" value="EFh"/>
    <property type="match status" value="3"/>
</dbReference>
<dbReference type="eggNOG" id="KOG0032">
    <property type="taxonomic scope" value="Eukaryota"/>
</dbReference>
<evidence type="ECO:0000256" key="2">
    <source>
        <dbReference type="ARBA" id="ARBA00022737"/>
    </source>
</evidence>
<sequence length="541" mass="63663">DFVDIFNYYDLNGDGTLNYKEFISIIYDTNLGQRRYSPQKQQQQQQQQYQQQQQQQQQQNDIKRCNNLNLKNSNYELSFQKFKQKLLQRGATGILGIGRQFRIIDDDNSKTLNFQEFRKSVRDFQVDLTEQQINEVFQYFDRDGNGTIDYDEFILSIRGPMNQNRKKLAQQAFKILDKDGSGVVDLYDIKQIYNGKMHPDVKSGKRTEESVLLEFINTFESYTGFRGIKDGQITQEEFEEYYSFISASIDRDDYFELMMNNAWRMNDGANKNWQTKGCQYQQNKIIKGNAQEYRSLTTQNAPFGTSNIPVDYSTNLRPNINQQQQSSQYFLEKQPQFKVKSRISQQSLDLFQSFRQKILSRGTRGIQSLSRLYKIIDDDNNKKINTHEFIKCCKDLRMGFSDQESAILFRFFDIDGSGEIDYDEFLFTVRGEINQFRKGLVMKVFNKLDKNKNGYIELDDIIGIYNAKQHPDVKNGKKTEEEILGEFLDTFEIHHAQATGNKQGRDKKVSKDEFIEYYTNVSASIDDDKYFEVMIRNAWKI</sequence>
<feature type="region of interest" description="Disordered" evidence="4">
    <location>
        <begin position="36"/>
        <end position="60"/>
    </location>
</feature>
<dbReference type="GO" id="GO:0005509">
    <property type="term" value="F:calcium ion binding"/>
    <property type="evidence" value="ECO:0007669"/>
    <property type="project" value="InterPro"/>
</dbReference>
<organism evidence="6 7">
    <name type="scientific">Ichthyophthirius multifiliis</name>
    <name type="common">White spot disease agent</name>
    <name type="synonym">Ich</name>
    <dbReference type="NCBI Taxonomy" id="5932"/>
    <lineage>
        <taxon>Eukaryota</taxon>
        <taxon>Sar</taxon>
        <taxon>Alveolata</taxon>
        <taxon>Ciliophora</taxon>
        <taxon>Intramacronucleata</taxon>
        <taxon>Oligohymenophorea</taxon>
        <taxon>Hymenostomatida</taxon>
        <taxon>Ophryoglenina</taxon>
        <taxon>Ichthyophthirius</taxon>
    </lineage>
</organism>
<evidence type="ECO:0000313" key="7">
    <source>
        <dbReference type="Proteomes" id="UP000008983"/>
    </source>
</evidence>
<dbReference type="Pfam" id="PF13202">
    <property type="entry name" value="EF-hand_5"/>
    <property type="match status" value="2"/>
</dbReference>
<dbReference type="SUPFAM" id="SSF47473">
    <property type="entry name" value="EF-hand"/>
    <property type="match status" value="3"/>
</dbReference>
<feature type="domain" description="EF-hand" evidence="5">
    <location>
        <begin position="164"/>
        <end position="199"/>
    </location>
</feature>